<evidence type="ECO:0000313" key="3">
    <source>
        <dbReference type="Proteomes" id="UP001196413"/>
    </source>
</evidence>
<accession>A0AAD5QKV7</accession>
<organism evidence="2 3">
    <name type="scientific">Parelaphostrongylus tenuis</name>
    <name type="common">Meningeal worm</name>
    <dbReference type="NCBI Taxonomy" id="148309"/>
    <lineage>
        <taxon>Eukaryota</taxon>
        <taxon>Metazoa</taxon>
        <taxon>Ecdysozoa</taxon>
        <taxon>Nematoda</taxon>
        <taxon>Chromadorea</taxon>
        <taxon>Rhabditida</taxon>
        <taxon>Rhabditina</taxon>
        <taxon>Rhabditomorpha</taxon>
        <taxon>Strongyloidea</taxon>
        <taxon>Metastrongylidae</taxon>
        <taxon>Parelaphostrongylus</taxon>
    </lineage>
</organism>
<keyword evidence="1" id="KW-0732">Signal</keyword>
<feature type="signal peptide" evidence="1">
    <location>
        <begin position="1"/>
        <end position="16"/>
    </location>
</feature>
<gene>
    <name evidence="2" type="ORF">KIN20_006317</name>
</gene>
<reference evidence="2" key="1">
    <citation type="submission" date="2021-06" db="EMBL/GenBank/DDBJ databases">
        <title>Parelaphostrongylus tenuis whole genome reference sequence.</title>
        <authorList>
            <person name="Garwood T.J."/>
            <person name="Larsen P.A."/>
            <person name="Fountain-Jones N.M."/>
            <person name="Garbe J.R."/>
            <person name="Macchietto M.G."/>
            <person name="Kania S.A."/>
            <person name="Gerhold R.W."/>
            <person name="Richards J.E."/>
            <person name="Wolf T.M."/>
        </authorList>
    </citation>
    <scope>NUCLEOTIDE SEQUENCE</scope>
    <source>
        <strain evidence="2">MNPRO001-30</strain>
        <tissue evidence="2">Meninges</tissue>
    </source>
</reference>
<dbReference type="Proteomes" id="UP001196413">
    <property type="component" value="Unassembled WGS sequence"/>
</dbReference>
<evidence type="ECO:0000256" key="1">
    <source>
        <dbReference type="SAM" id="SignalP"/>
    </source>
</evidence>
<sequence>MLLISAILGQLSVTISYTPLNCQMSAKPDENLAMEQPSVCIIVDNRVTGICTTKVADKMCDKPEWTWWKYRL</sequence>
<comment type="caution">
    <text evidence="2">The sequence shown here is derived from an EMBL/GenBank/DDBJ whole genome shotgun (WGS) entry which is preliminary data.</text>
</comment>
<protein>
    <submittedName>
        <fullName evidence="2">Uncharacterized protein</fullName>
    </submittedName>
</protein>
<evidence type="ECO:0000313" key="2">
    <source>
        <dbReference type="EMBL" id="KAJ1350516.1"/>
    </source>
</evidence>
<keyword evidence="3" id="KW-1185">Reference proteome</keyword>
<feature type="chain" id="PRO_5041985023" evidence="1">
    <location>
        <begin position="17"/>
        <end position="72"/>
    </location>
</feature>
<proteinExistence type="predicted"/>
<dbReference type="AlphaFoldDB" id="A0AAD5QKV7"/>
<dbReference type="EMBL" id="JAHQIW010000879">
    <property type="protein sequence ID" value="KAJ1350516.1"/>
    <property type="molecule type" value="Genomic_DNA"/>
</dbReference>
<name>A0AAD5QKV7_PARTN</name>